<comment type="caution">
    <text evidence="1">The sequence shown here is derived from an EMBL/GenBank/DDBJ whole genome shotgun (WGS) entry which is preliminary data.</text>
</comment>
<gene>
    <name evidence="1" type="ORF">SK571_21405</name>
</gene>
<organism evidence="1 2">
    <name type="scientific">Lentzea kristufekii</name>
    <dbReference type="NCBI Taxonomy" id="3095430"/>
    <lineage>
        <taxon>Bacteria</taxon>
        <taxon>Bacillati</taxon>
        <taxon>Actinomycetota</taxon>
        <taxon>Actinomycetes</taxon>
        <taxon>Pseudonocardiales</taxon>
        <taxon>Pseudonocardiaceae</taxon>
        <taxon>Lentzea</taxon>
    </lineage>
</organism>
<protein>
    <submittedName>
        <fullName evidence="1">Uncharacterized protein</fullName>
    </submittedName>
</protein>
<dbReference type="RefSeq" id="WP_319985861.1">
    <property type="nucleotide sequence ID" value="NZ_JAXAVV010000010.1"/>
</dbReference>
<dbReference type="Proteomes" id="UP001271792">
    <property type="component" value="Unassembled WGS sequence"/>
</dbReference>
<proteinExistence type="predicted"/>
<accession>A0ABU4TV55</accession>
<reference evidence="1 2" key="1">
    <citation type="submission" date="2023-11" db="EMBL/GenBank/DDBJ databases">
        <title>Lentzea sokolovensis, sp. nov., Lentzea kristufkii, sp. nov., and Lentzea miocenensis, sp. nov., rare actinobacteria from Sokolov Coal Basin, Miocene lacustrine sediment, Czech Republic.</title>
        <authorList>
            <person name="Lara A."/>
            <person name="Kotroba L."/>
            <person name="Nouioui I."/>
            <person name="Neumann-Schaal M."/>
            <person name="Mast Y."/>
            <person name="Chronakova A."/>
        </authorList>
    </citation>
    <scope>NUCLEOTIDE SEQUENCE [LARGE SCALE GENOMIC DNA]</scope>
    <source>
        <strain evidence="1 2">BCCO 10_0798</strain>
    </source>
</reference>
<keyword evidence="2" id="KW-1185">Reference proteome</keyword>
<evidence type="ECO:0000313" key="1">
    <source>
        <dbReference type="EMBL" id="MDX8051958.1"/>
    </source>
</evidence>
<evidence type="ECO:0000313" key="2">
    <source>
        <dbReference type="Proteomes" id="UP001271792"/>
    </source>
</evidence>
<dbReference type="EMBL" id="JAXAVV010000010">
    <property type="protein sequence ID" value="MDX8051958.1"/>
    <property type="molecule type" value="Genomic_DNA"/>
</dbReference>
<name>A0ABU4TV55_9PSEU</name>
<sequence length="104" mass="12175">MLLAEFVELAEMAGARIWLKMDGERATHRWTVIISSAQADFRHRRDVNRLDHVLKIVRDELAKLPGDWSWLHEPIDDLNEVAEFYEERGRAGEIVIIDRPELLL</sequence>